<evidence type="ECO:0000256" key="1">
    <source>
        <dbReference type="ARBA" id="ARBA00022579"/>
    </source>
</evidence>
<evidence type="ECO:0000256" key="2">
    <source>
        <dbReference type="ARBA" id="ARBA00023157"/>
    </source>
</evidence>
<dbReference type="RefSeq" id="WP_391936982.1">
    <property type="nucleotide sequence ID" value="NZ_JBIBSM010000019.1"/>
</dbReference>
<organism evidence="4 5">
    <name type="scientific">Streptomyces lateritius</name>
    <dbReference type="NCBI Taxonomy" id="67313"/>
    <lineage>
        <taxon>Bacteria</taxon>
        <taxon>Bacillati</taxon>
        <taxon>Actinomycetota</taxon>
        <taxon>Actinomycetes</taxon>
        <taxon>Kitasatosporales</taxon>
        <taxon>Streptomycetaceae</taxon>
        <taxon>Streptomyces</taxon>
    </lineage>
</organism>
<name>A0ABW6YKY2_9ACTN</name>
<dbReference type="InterPro" id="IPR000833">
    <property type="entry name" value="A-amylase_inhib"/>
</dbReference>
<reference evidence="4 5" key="1">
    <citation type="submission" date="2024-10" db="EMBL/GenBank/DDBJ databases">
        <title>The Natural Products Discovery Center: Release of the First 8490 Sequenced Strains for Exploring Actinobacteria Biosynthetic Diversity.</title>
        <authorList>
            <person name="Kalkreuter E."/>
            <person name="Kautsar S.A."/>
            <person name="Yang D."/>
            <person name="Bader C.D."/>
            <person name="Teijaro C.N."/>
            <person name="Fluegel L."/>
            <person name="Davis C.M."/>
            <person name="Simpson J.R."/>
            <person name="Lauterbach L."/>
            <person name="Steele A.D."/>
            <person name="Gui C."/>
            <person name="Meng S."/>
            <person name="Li G."/>
            <person name="Viehrig K."/>
            <person name="Ye F."/>
            <person name="Su P."/>
            <person name="Kiefer A.F."/>
            <person name="Nichols A."/>
            <person name="Cepeda A.J."/>
            <person name="Yan W."/>
            <person name="Fan B."/>
            <person name="Jiang Y."/>
            <person name="Adhikari A."/>
            <person name="Zheng C.-J."/>
            <person name="Schuster L."/>
            <person name="Cowan T.M."/>
            <person name="Smanski M.J."/>
            <person name="Chevrette M.G."/>
            <person name="De Carvalho L.P.S."/>
            <person name="Shen B."/>
        </authorList>
    </citation>
    <scope>NUCLEOTIDE SEQUENCE [LARGE SCALE GENOMIC DNA]</scope>
    <source>
        <strain evidence="4 5">NPDC015755</strain>
    </source>
</reference>
<dbReference type="InterPro" id="IPR036379">
    <property type="entry name" value="A-amylase_inhib_sf"/>
</dbReference>
<keyword evidence="2" id="KW-1015">Disulfide bond</keyword>
<dbReference type="SMART" id="SM00783">
    <property type="entry name" value="A_amylase_inhib"/>
    <property type="match status" value="1"/>
</dbReference>
<evidence type="ECO:0000256" key="3">
    <source>
        <dbReference type="SAM" id="SignalP"/>
    </source>
</evidence>
<dbReference type="Gene3D" id="2.60.40.20">
    <property type="entry name" value="Alpha-amylase inhibitor"/>
    <property type="match status" value="1"/>
</dbReference>
<dbReference type="Pfam" id="PF01356">
    <property type="entry name" value="A_amylase_inhib"/>
    <property type="match status" value="1"/>
</dbReference>
<dbReference type="Proteomes" id="UP001603013">
    <property type="component" value="Unassembled WGS sequence"/>
</dbReference>
<keyword evidence="5" id="KW-1185">Reference proteome</keyword>
<dbReference type="EMBL" id="JBIBSM010000019">
    <property type="protein sequence ID" value="MFF8280076.1"/>
    <property type="molecule type" value="Genomic_DNA"/>
</dbReference>
<feature type="chain" id="PRO_5046323615" evidence="3">
    <location>
        <begin position="27"/>
        <end position="107"/>
    </location>
</feature>
<protein>
    <submittedName>
        <fullName evidence="4">Alpha-amylase</fullName>
    </submittedName>
</protein>
<gene>
    <name evidence="4" type="ORF">ACF05T_28955</name>
</gene>
<comment type="caution">
    <text evidence="4">The sequence shown here is derived from an EMBL/GenBank/DDBJ whole genome shotgun (WGS) entry which is preliminary data.</text>
</comment>
<proteinExistence type="predicted"/>
<evidence type="ECO:0000313" key="5">
    <source>
        <dbReference type="Proteomes" id="UP001603013"/>
    </source>
</evidence>
<feature type="signal peptide" evidence="3">
    <location>
        <begin position="1"/>
        <end position="26"/>
    </location>
</feature>
<dbReference type="SUPFAM" id="SSF49498">
    <property type="entry name" value="alpha-Amylase inhibitor tendamistat"/>
    <property type="match status" value="1"/>
</dbReference>
<keyword evidence="3" id="KW-0732">Signal</keyword>
<evidence type="ECO:0000313" key="4">
    <source>
        <dbReference type="EMBL" id="MFF8280076.1"/>
    </source>
</evidence>
<sequence>MQGLMRSTVRVTAGAFMAAAALLAQASGAEATAGGDPAPSCVQYSTSWRYTFVTNTCAASQHLTVEYRDGSTVPCRTAAPGDTVTFPGDGTGDNRVHAVILCAAPSA</sequence>
<accession>A0ABW6YKY2</accession>
<keyword evidence="1" id="KW-0022">Alpha-amylase inhibitor</keyword>